<organism evidence="6 7">
    <name type="scientific">Hymenochirus boettgeri</name>
    <name type="common">Congo dwarf clawed frog</name>
    <dbReference type="NCBI Taxonomy" id="247094"/>
    <lineage>
        <taxon>Eukaryota</taxon>
        <taxon>Metazoa</taxon>
        <taxon>Chordata</taxon>
        <taxon>Craniata</taxon>
        <taxon>Vertebrata</taxon>
        <taxon>Euteleostomi</taxon>
        <taxon>Amphibia</taxon>
        <taxon>Batrachia</taxon>
        <taxon>Anura</taxon>
        <taxon>Pipoidea</taxon>
        <taxon>Pipidae</taxon>
        <taxon>Pipinae</taxon>
        <taxon>Hymenochirus</taxon>
    </lineage>
</organism>
<dbReference type="GO" id="GO:0007031">
    <property type="term" value="P:peroxisome organization"/>
    <property type="evidence" value="ECO:0007669"/>
    <property type="project" value="UniProtKB-KW"/>
</dbReference>
<accession>A0A8T2J4U6</accession>
<keyword evidence="4" id="KW-0576">Peroxisome</keyword>
<evidence type="ECO:0000256" key="2">
    <source>
        <dbReference type="ARBA" id="ARBA00018577"/>
    </source>
</evidence>
<keyword evidence="5" id="KW-0732">Signal</keyword>
<dbReference type="GO" id="GO:0005778">
    <property type="term" value="C:peroxisomal membrane"/>
    <property type="evidence" value="ECO:0007669"/>
    <property type="project" value="UniProtKB-SubCell"/>
</dbReference>
<keyword evidence="3 4" id="KW-0962">Peroxisome biogenesis</keyword>
<feature type="chain" id="PRO_5035800087" description="Peroxisomal membrane protein PEX16" evidence="5">
    <location>
        <begin position="21"/>
        <end position="142"/>
    </location>
</feature>
<reference evidence="6" key="1">
    <citation type="thesis" date="2020" institute="ProQuest LLC" country="789 East Eisenhower Parkway, Ann Arbor, MI, USA">
        <title>Comparative Genomics and Chromosome Evolution.</title>
        <authorList>
            <person name="Mudd A.B."/>
        </authorList>
    </citation>
    <scope>NUCLEOTIDE SEQUENCE</scope>
    <source>
        <strain evidence="6">Female2</strain>
        <tissue evidence="6">Blood</tissue>
    </source>
</reference>
<dbReference type="Pfam" id="PF08610">
    <property type="entry name" value="Pex16"/>
    <property type="match status" value="1"/>
</dbReference>
<sequence length="142" mass="15928">MSRACLRIVLLLWYKVGIQSSPPVTPLNREGILNQTEEKGSNRDSCFVGKRTSRAVRTLNESSSCRRRFWRSPQVNECNHRTNGDSESDGESSSLGALGTVAEAIHILRPITHLVCLAKWGQKSWKPWMLAATLDVTRYVSV</sequence>
<evidence type="ECO:0000313" key="7">
    <source>
        <dbReference type="Proteomes" id="UP000812440"/>
    </source>
</evidence>
<protein>
    <recommendedName>
        <fullName evidence="2 4">Peroxisomal membrane protein PEX16</fullName>
    </recommendedName>
</protein>
<comment type="subcellular location">
    <subcellularLocation>
        <location evidence="4">Peroxisome membrane</location>
    </subcellularLocation>
</comment>
<gene>
    <name evidence="6" type="ORF">GDO86_008904</name>
</gene>
<dbReference type="InterPro" id="IPR013919">
    <property type="entry name" value="Pex16"/>
</dbReference>
<dbReference type="PANTHER" id="PTHR13299">
    <property type="entry name" value="PEROXISOMAL MEMBRANE PROTEIN PEX16"/>
    <property type="match status" value="1"/>
</dbReference>
<keyword evidence="7" id="KW-1185">Reference proteome</keyword>
<evidence type="ECO:0000313" key="6">
    <source>
        <dbReference type="EMBL" id="KAG8438398.1"/>
    </source>
</evidence>
<comment type="similarity">
    <text evidence="1 4">Belongs to the peroxin-16 family.</text>
</comment>
<evidence type="ECO:0000256" key="1">
    <source>
        <dbReference type="ARBA" id="ARBA00009505"/>
    </source>
</evidence>
<comment type="caution">
    <text evidence="6">The sequence shown here is derived from an EMBL/GenBank/DDBJ whole genome shotgun (WGS) entry which is preliminary data.</text>
</comment>
<feature type="signal peptide" evidence="5">
    <location>
        <begin position="1"/>
        <end position="20"/>
    </location>
</feature>
<dbReference type="AlphaFoldDB" id="A0A8T2J4U6"/>
<evidence type="ECO:0000256" key="5">
    <source>
        <dbReference type="SAM" id="SignalP"/>
    </source>
</evidence>
<dbReference type="OrthoDB" id="2021143at2759"/>
<dbReference type="Proteomes" id="UP000812440">
    <property type="component" value="Chromosome 4"/>
</dbReference>
<name>A0A8T2J4U6_9PIPI</name>
<evidence type="ECO:0000256" key="4">
    <source>
        <dbReference type="RuleBase" id="RU365003"/>
    </source>
</evidence>
<proteinExistence type="inferred from homology"/>
<dbReference type="EMBL" id="JAACNH010000007">
    <property type="protein sequence ID" value="KAG8438398.1"/>
    <property type="molecule type" value="Genomic_DNA"/>
</dbReference>
<evidence type="ECO:0000256" key="3">
    <source>
        <dbReference type="ARBA" id="ARBA00022593"/>
    </source>
</evidence>
<dbReference type="PANTHER" id="PTHR13299:SF0">
    <property type="entry name" value="PEROXISOMAL MEMBRANE PROTEIN PEX16"/>
    <property type="match status" value="1"/>
</dbReference>